<gene>
    <name evidence="2" type="ORF">IQ247_15620</name>
</gene>
<evidence type="ECO:0000259" key="1">
    <source>
        <dbReference type="PROSITE" id="PS51186"/>
    </source>
</evidence>
<feature type="domain" description="N-acetyltransferase" evidence="1">
    <location>
        <begin position="51"/>
        <end position="198"/>
    </location>
</feature>
<dbReference type="InterPro" id="IPR000182">
    <property type="entry name" value="GNAT_dom"/>
</dbReference>
<dbReference type="Proteomes" id="UP000620559">
    <property type="component" value="Unassembled WGS sequence"/>
</dbReference>
<dbReference type="InterPro" id="IPR016181">
    <property type="entry name" value="Acyl_CoA_acyltransferase"/>
</dbReference>
<dbReference type="GO" id="GO:0016747">
    <property type="term" value="F:acyltransferase activity, transferring groups other than amino-acyl groups"/>
    <property type="evidence" value="ECO:0007669"/>
    <property type="project" value="InterPro"/>
</dbReference>
<dbReference type="PANTHER" id="PTHR42791:SF1">
    <property type="entry name" value="N-ACETYLTRANSFERASE DOMAIN-CONTAINING PROTEIN"/>
    <property type="match status" value="1"/>
</dbReference>
<comment type="caution">
    <text evidence="2">The sequence shown here is derived from an EMBL/GenBank/DDBJ whole genome shotgun (WGS) entry which is preliminary data.</text>
</comment>
<accession>A0A8J7K3F3</accession>
<organism evidence="2 3">
    <name type="scientific">Plectonema cf. radiosum LEGE 06105</name>
    <dbReference type="NCBI Taxonomy" id="945769"/>
    <lineage>
        <taxon>Bacteria</taxon>
        <taxon>Bacillati</taxon>
        <taxon>Cyanobacteriota</taxon>
        <taxon>Cyanophyceae</taxon>
        <taxon>Oscillatoriophycideae</taxon>
        <taxon>Oscillatoriales</taxon>
        <taxon>Microcoleaceae</taxon>
        <taxon>Plectonema</taxon>
    </lineage>
</organism>
<dbReference type="InterPro" id="IPR052523">
    <property type="entry name" value="Trichothecene_AcTrans"/>
</dbReference>
<reference evidence="2" key="1">
    <citation type="submission" date="2020-10" db="EMBL/GenBank/DDBJ databases">
        <authorList>
            <person name="Castelo-Branco R."/>
            <person name="Eusebio N."/>
            <person name="Adriana R."/>
            <person name="Vieira A."/>
            <person name="Brugerolle De Fraissinette N."/>
            <person name="Rezende De Castro R."/>
            <person name="Schneider M.P."/>
            <person name="Vasconcelos V."/>
            <person name="Leao P.N."/>
        </authorList>
    </citation>
    <scope>NUCLEOTIDE SEQUENCE</scope>
    <source>
        <strain evidence="2">LEGE 06105</strain>
    </source>
</reference>
<dbReference type="Pfam" id="PF00583">
    <property type="entry name" value="Acetyltransf_1"/>
    <property type="match status" value="1"/>
</dbReference>
<protein>
    <submittedName>
        <fullName evidence="2">GNAT family N-acetyltransferase</fullName>
    </submittedName>
</protein>
<dbReference type="PANTHER" id="PTHR42791">
    <property type="entry name" value="GNAT FAMILY ACETYLTRANSFERASE"/>
    <property type="match status" value="1"/>
</dbReference>
<name>A0A8J7K3F3_9CYAN</name>
<dbReference type="RefSeq" id="WP_193921508.1">
    <property type="nucleotide sequence ID" value="NZ_JADEWL010000049.1"/>
</dbReference>
<dbReference type="PROSITE" id="PS51186">
    <property type="entry name" value="GNAT"/>
    <property type="match status" value="1"/>
</dbReference>
<keyword evidence="3" id="KW-1185">Reference proteome</keyword>
<dbReference type="CDD" id="cd04301">
    <property type="entry name" value="NAT_SF"/>
    <property type="match status" value="1"/>
</dbReference>
<evidence type="ECO:0000313" key="2">
    <source>
        <dbReference type="EMBL" id="MBE9214077.1"/>
    </source>
</evidence>
<proteinExistence type="predicted"/>
<dbReference type="SUPFAM" id="SSF55729">
    <property type="entry name" value="Acyl-CoA N-acyltransferases (Nat)"/>
    <property type="match status" value="1"/>
</dbReference>
<sequence length="204" mass="23810">MNTQIICLEKTQINQAAETLVTAFDKDPIFEYLTSHTNNTKYQISRNVWDATLRYAQPYNYIYTTPEIKGIAAWIPPGNYPLNVWRLLRVGFYKLPFLVGFEGLKRFISLFSLIEKYHEQDMHQPHWYLSALGVSEIYQGQGIGSLLIQPILKLADEQGLPCYLETSTEKAVRFYKNNGFEIIRTGKEPIEYWTMKREPSNQKE</sequence>
<dbReference type="AlphaFoldDB" id="A0A8J7K3F3"/>
<evidence type="ECO:0000313" key="3">
    <source>
        <dbReference type="Proteomes" id="UP000620559"/>
    </source>
</evidence>
<dbReference type="EMBL" id="JADEWL010000049">
    <property type="protein sequence ID" value="MBE9214077.1"/>
    <property type="molecule type" value="Genomic_DNA"/>
</dbReference>
<dbReference type="Gene3D" id="3.40.630.30">
    <property type="match status" value="1"/>
</dbReference>